<organism evidence="12 13">
    <name type="scientific">Salinibacter ruber</name>
    <dbReference type="NCBI Taxonomy" id="146919"/>
    <lineage>
        <taxon>Bacteria</taxon>
        <taxon>Pseudomonadati</taxon>
        <taxon>Rhodothermota</taxon>
        <taxon>Rhodothermia</taxon>
        <taxon>Rhodothermales</taxon>
        <taxon>Salinibacteraceae</taxon>
        <taxon>Salinibacter</taxon>
    </lineage>
</organism>
<dbReference type="InterPro" id="IPR011527">
    <property type="entry name" value="ABC1_TM_dom"/>
</dbReference>
<gene>
    <name evidence="12" type="ORF">GGP61_002597</name>
</gene>
<evidence type="ECO:0000256" key="8">
    <source>
        <dbReference type="ARBA" id="ARBA00023136"/>
    </source>
</evidence>
<dbReference type="FunFam" id="3.40.50.300:FF:000221">
    <property type="entry name" value="Multidrug ABC transporter ATP-binding protein"/>
    <property type="match status" value="1"/>
</dbReference>
<dbReference type="AlphaFoldDB" id="A0A9X2Q489"/>
<dbReference type="PROSITE" id="PS00211">
    <property type="entry name" value="ABC_TRANSPORTER_1"/>
    <property type="match status" value="1"/>
</dbReference>
<dbReference type="GO" id="GO:0016887">
    <property type="term" value="F:ATP hydrolysis activity"/>
    <property type="evidence" value="ECO:0007669"/>
    <property type="project" value="InterPro"/>
</dbReference>
<dbReference type="GO" id="GO:0034040">
    <property type="term" value="F:ATPase-coupled lipid transmembrane transporter activity"/>
    <property type="evidence" value="ECO:0007669"/>
    <property type="project" value="TreeGrafter"/>
</dbReference>
<proteinExistence type="predicted"/>
<evidence type="ECO:0000256" key="3">
    <source>
        <dbReference type="ARBA" id="ARBA00022475"/>
    </source>
</evidence>
<evidence type="ECO:0000256" key="1">
    <source>
        <dbReference type="ARBA" id="ARBA00004651"/>
    </source>
</evidence>
<feature type="domain" description="ABC transmembrane type-1" evidence="11">
    <location>
        <begin position="21"/>
        <end position="284"/>
    </location>
</feature>
<dbReference type="GO" id="GO:0140359">
    <property type="term" value="F:ABC-type transporter activity"/>
    <property type="evidence" value="ECO:0007669"/>
    <property type="project" value="InterPro"/>
</dbReference>
<feature type="transmembrane region" description="Helical" evidence="9">
    <location>
        <begin position="154"/>
        <end position="173"/>
    </location>
</feature>
<evidence type="ECO:0000259" key="11">
    <source>
        <dbReference type="PROSITE" id="PS50929"/>
    </source>
</evidence>
<feature type="transmembrane region" description="Helical" evidence="9">
    <location>
        <begin position="74"/>
        <end position="100"/>
    </location>
</feature>
<protein>
    <submittedName>
        <fullName evidence="12">ATP-binding cassette subfamily C protein</fullName>
    </submittedName>
</protein>
<name>A0A9X2Q489_9BACT</name>
<dbReference type="Pfam" id="PF00664">
    <property type="entry name" value="ABC_membrane"/>
    <property type="match status" value="1"/>
</dbReference>
<sequence>MEIIKTFFDLLTQRERRNLYLLFCAVLVMAGLEVVSVASIMPFLSVASDPATVHENPYLNWAFETFGFTNTNHFLIALGFAALTALIISNAFIIFTTWALNRYVWARNHSLSRRLLRSYLYRPYEYFITRNSAELGKNILEEVKEVASSMLRPALRGAAKLIVALFIVGFLFFVNPLVALVVAIILGLAYTIVYYLIRDRLDRTGRERVEYNEKRFQFVSESFGGIKQVKIRGKEEAFLRKYSPPSKHYARVQAHYRVLKRAPRYILEAVAFSGIILIAVYLIAVQNNIRQVIPILGLYAFAGYRLMPALQQAFKGIASARFNIAALKKIHQDLDHRIEGFSHMSSNGTETAMEPLTLNDRIVIENVSFTYPEAEKPAIRNLTLEIPAHSTVGFVGKTGSGKTTTVDLILGLLRPNKGIISVDDKRLRGDIIRRWQQSIGYVPQQIYLADDTVARNIAFGVPEKEIDMGRVRDAARRAHIYEFVRSELSDEWETVVGERGVKLSGGQRQRIGIARALYHRPSVLVFDEATSALDQETEASVMEAIYQLSGDHTMLMIAHRLSTVKRADNVVMLEQGRKVGEGKYEKLSRQHSKFRSMALS</sequence>
<evidence type="ECO:0000256" key="4">
    <source>
        <dbReference type="ARBA" id="ARBA00022692"/>
    </source>
</evidence>
<evidence type="ECO:0000256" key="7">
    <source>
        <dbReference type="ARBA" id="ARBA00022989"/>
    </source>
</evidence>
<evidence type="ECO:0000313" key="13">
    <source>
        <dbReference type="Proteomes" id="UP001155057"/>
    </source>
</evidence>
<dbReference type="Proteomes" id="UP001155057">
    <property type="component" value="Unassembled WGS sequence"/>
</dbReference>
<dbReference type="PANTHER" id="PTHR24221:SF654">
    <property type="entry name" value="ATP-BINDING CASSETTE SUB-FAMILY B MEMBER 6"/>
    <property type="match status" value="1"/>
</dbReference>
<dbReference type="Gene3D" id="1.20.1560.10">
    <property type="entry name" value="ABC transporter type 1, transmembrane domain"/>
    <property type="match status" value="1"/>
</dbReference>
<dbReference type="GO" id="GO:0005886">
    <property type="term" value="C:plasma membrane"/>
    <property type="evidence" value="ECO:0007669"/>
    <property type="project" value="UniProtKB-SubCell"/>
</dbReference>
<feature type="transmembrane region" description="Helical" evidence="9">
    <location>
        <begin position="179"/>
        <end position="197"/>
    </location>
</feature>
<evidence type="ECO:0000256" key="5">
    <source>
        <dbReference type="ARBA" id="ARBA00022741"/>
    </source>
</evidence>
<dbReference type="Gene3D" id="3.40.50.300">
    <property type="entry name" value="P-loop containing nucleotide triphosphate hydrolases"/>
    <property type="match status" value="1"/>
</dbReference>
<dbReference type="InterPro" id="IPR003593">
    <property type="entry name" value="AAA+_ATPase"/>
</dbReference>
<keyword evidence="8 9" id="KW-0472">Membrane</keyword>
<feature type="domain" description="ABC transporter" evidence="10">
    <location>
        <begin position="362"/>
        <end position="600"/>
    </location>
</feature>
<keyword evidence="3" id="KW-1003">Cell membrane</keyword>
<feature type="transmembrane region" description="Helical" evidence="9">
    <location>
        <begin position="20"/>
        <end position="44"/>
    </location>
</feature>
<dbReference type="InterPro" id="IPR039421">
    <property type="entry name" value="Type_1_exporter"/>
</dbReference>
<dbReference type="PROSITE" id="PS50893">
    <property type="entry name" value="ABC_TRANSPORTER_2"/>
    <property type="match status" value="1"/>
</dbReference>
<evidence type="ECO:0000256" key="9">
    <source>
        <dbReference type="SAM" id="Phobius"/>
    </source>
</evidence>
<keyword evidence="2" id="KW-0813">Transport</keyword>
<keyword evidence="7 9" id="KW-1133">Transmembrane helix</keyword>
<evidence type="ECO:0000256" key="2">
    <source>
        <dbReference type="ARBA" id="ARBA00022448"/>
    </source>
</evidence>
<comment type="caution">
    <text evidence="12">The sequence shown here is derived from an EMBL/GenBank/DDBJ whole genome shotgun (WGS) entry which is preliminary data.</text>
</comment>
<dbReference type="RefSeq" id="WP_259124264.1">
    <property type="nucleotide sequence ID" value="NZ_JANUAE010000009.1"/>
</dbReference>
<reference evidence="12" key="1">
    <citation type="submission" date="2022-08" db="EMBL/GenBank/DDBJ databases">
        <title>Genomic Encyclopedia of Type Strains, Phase V (KMG-V): Genome sequencing to study the core and pangenomes of soil and plant-associated prokaryotes.</title>
        <authorList>
            <person name="Whitman W."/>
        </authorList>
    </citation>
    <scope>NUCLEOTIDE SEQUENCE</scope>
    <source>
        <strain evidence="12">SP3049</strain>
    </source>
</reference>
<dbReference type="PANTHER" id="PTHR24221">
    <property type="entry name" value="ATP-BINDING CASSETTE SUB-FAMILY B"/>
    <property type="match status" value="1"/>
</dbReference>
<dbReference type="InterPro" id="IPR017871">
    <property type="entry name" value="ABC_transporter-like_CS"/>
</dbReference>
<dbReference type="SMART" id="SM00382">
    <property type="entry name" value="AAA"/>
    <property type="match status" value="1"/>
</dbReference>
<evidence type="ECO:0000256" key="6">
    <source>
        <dbReference type="ARBA" id="ARBA00022840"/>
    </source>
</evidence>
<feature type="transmembrane region" description="Helical" evidence="9">
    <location>
        <begin position="265"/>
        <end position="283"/>
    </location>
</feature>
<dbReference type="PROSITE" id="PS50929">
    <property type="entry name" value="ABC_TM1F"/>
    <property type="match status" value="1"/>
</dbReference>
<evidence type="ECO:0000259" key="10">
    <source>
        <dbReference type="PROSITE" id="PS50893"/>
    </source>
</evidence>
<dbReference type="GO" id="GO:0005524">
    <property type="term" value="F:ATP binding"/>
    <property type="evidence" value="ECO:0007669"/>
    <property type="project" value="UniProtKB-KW"/>
</dbReference>
<keyword evidence="4 9" id="KW-0812">Transmembrane</keyword>
<keyword evidence="6 12" id="KW-0067">ATP-binding</keyword>
<dbReference type="InterPro" id="IPR003439">
    <property type="entry name" value="ABC_transporter-like_ATP-bd"/>
</dbReference>
<dbReference type="SUPFAM" id="SSF90123">
    <property type="entry name" value="ABC transporter transmembrane region"/>
    <property type="match status" value="1"/>
</dbReference>
<dbReference type="InterPro" id="IPR027417">
    <property type="entry name" value="P-loop_NTPase"/>
</dbReference>
<dbReference type="Pfam" id="PF00005">
    <property type="entry name" value="ABC_tran"/>
    <property type="match status" value="1"/>
</dbReference>
<dbReference type="SUPFAM" id="SSF52540">
    <property type="entry name" value="P-loop containing nucleoside triphosphate hydrolases"/>
    <property type="match status" value="1"/>
</dbReference>
<comment type="subcellular location">
    <subcellularLocation>
        <location evidence="1">Cell membrane</location>
        <topology evidence="1">Multi-pass membrane protein</topology>
    </subcellularLocation>
</comment>
<keyword evidence="5" id="KW-0547">Nucleotide-binding</keyword>
<dbReference type="InterPro" id="IPR036640">
    <property type="entry name" value="ABC1_TM_sf"/>
</dbReference>
<dbReference type="EMBL" id="JANUAE010000009">
    <property type="protein sequence ID" value="MCS3710971.1"/>
    <property type="molecule type" value="Genomic_DNA"/>
</dbReference>
<evidence type="ECO:0000313" key="12">
    <source>
        <dbReference type="EMBL" id="MCS3710971.1"/>
    </source>
</evidence>
<accession>A0A9X2Q489</accession>